<feature type="compositionally biased region" description="Polar residues" evidence="1">
    <location>
        <begin position="14"/>
        <end position="65"/>
    </location>
</feature>
<feature type="region of interest" description="Disordered" evidence="1">
    <location>
        <begin position="1"/>
        <end position="142"/>
    </location>
</feature>
<evidence type="ECO:0000313" key="4">
    <source>
        <dbReference type="Proteomes" id="UP001200604"/>
    </source>
</evidence>
<sequence>MSDESEKQPHNDPETTQFPPNNPEGTWNNAGGQDNTWGNGSAQNNGAWQNTDAQNNAAGQNNETRQFPPVNNPNNPQGSRQRQDTPGFGTQPPNQSQWGQPPTSQQPAPNQGFSQAGFSQGEHAPSGNNYGGNGSTGVSADTKPNRIGAKGIASIVGILVLLGGAIGGASYVWSNHHNGQDNNGAALATSVTQSRAATPSVNPTPGQETTEPTRNNAAIHPTVNNDDDTTADTTEESDDSDSSSNNSNSSSAGECDSPGGDGKTYQIVVEKGDIDCADAQEVLKRYDEAPQDDGGRDGERHGNFQYWDSTTDDWSCVSPTYATAKRENRTTGCGNEELGASFFIPFGSGEDRD</sequence>
<keyword evidence="4" id="KW-1185">Reference proteome</keyword>
<evidence type="ECO:0000313" key="3">
    <source>
        <dbReference type="EMBL" id="MCF6774458.1"/>
    </source>
</evidence>
<dbReference type="Proteomes" id="UP001200604">
    <property type="component" value="Unassembled WGS sequence"/>
</dbReference>
<proteinExistence type="predicted"/>
<evidence type="ECO:0000256" key="2">
    <source>
        <dbReference type="SAM" id="Phobius"/>
    </source>
</evidence>
<protein>
    <recommendedName>
        <fullName evidence="5">Secreted protein</fullName>
    </recommendedName>
</protein>
<gene>
    <name evidence="3" type="ORF">L3H44_08580</name>
</gene>
<comment type="caution">
    <text evidence="3">The sequence shown here is derived from an EMBL/GenBank/DDBJ whole genome shotgun (WGS) entry which is preliminary data.</text>
</comment>
<feature type="compositionally biased region" description="Polar residues" evidence="1">
    <location>
        <begin position="91"/>
        <end position="118"/>
    </location>
</feature>
<feature type="transmembrane region" description="Helical" evidence="2">
    <location>
        <begin position="152"/>
        <end position="173"/>
    </location>
</feature>
<feature type="region of interest" description="Disordered" evidence="1">
    <location>
        <begin position="190"/>
        <end position="264"/>
    </location>
</feature>
<feature type="compositionally biased region" description="Acidic residues" evidence="1">
    <location>
        <begin position="225"/>
        <end position="241"/>
    </location>
</feature>
<dbReference type="GeneID" id="92727761"/>
<keyword evidence="2" id="KW-1133">Transmembrane helix</keyword>
<evidence type="ECO:0000256" key="1">
    <source>
        <dbReference type="SAM" id="MobiDB-lite"/>
    </source>
</evidence>
<evidence type="ECO:0008006" key="5">
    <source>
        <dbReference type="Google" id="ProtNLM"/>
    </source>
</evidence>
<organism evidence="3 4">
    <name type="scientific">Corynebacterium parakroppenstedtii</name>
    <dbReference type="NCBI Taxonomy" id="2828363"/>
    <lineage>
        <taxon>Bacteria</taxon>
        <taxon>Bacillati</taxon>
        <taxon>Actinomycetota</taxon>
        <taxon>Actinomycetes</taxon>
        <taxon>Mycobacteriales</taxon>
        <taxon>Corynebacteriaceae</taxon>
        <taxon>Corynebacterium</taxon>
    </lineage>
</organism>
<keyword evidence="2" id="KW-0812">Transmembrane</keyword>
<reference evidence="3 4" key="1">
    <citation type="submission" date="2022-01" db="EMBL/GenBank/DDBJ databases">
        <title>Identification and Characterization of Corynebacterium sp.</title>
        <authorList>
            <person name="Luo Q."/>
            <person name="Qu P."/>
            <person name="Chen Q."/>
        </authorList>
    </citation>
    <scope>NUCLEOTIDE SEQUENCE [LARGE SCALE GENOMIC DNA]</scope>
    <source>
        <strain evidence="3 4">MC-12</strain>
    </source>
</reference>
<dbReference type="RefSeq" id="WP_046201891.1">
    <property type="nucleotide sequence ID" value="NZ_JAFFSY010000003.1"/>
</dbReference>
<keyword evidence="2" id="KW-0472">Membrane</keyword>
<feature type="compositionally biased region" description="Polar residues" evidence="1">
    <location>
        <begin position="190"/>
        <end position="216"/>
    </location>
</feature>
<dbReference type="EMBL" id="JAKJKU010000004">
    <property type="protein sequence ID" value="MCF6774458.1"/>
    <property type="molecule type" value="Genomic_DNA"/>
</dbReference>
<name>A0ABS9HMX9_9CORY</name>
<feature type="compositionally biased region" description="Low complexity" evidence="1">
    <location>
        <begin position="242"/>
        <end position="252"/>
    </location>
</feature>
<feature type="compositionally biased region" description="Basic and acidic residues" evidence="1">
    <location>
        <begin position="1"/>
        <end position="13"/>
    </location>
</feature>
<accession>A0ABS9HMX9</accession>